<organism evidence="1 2">
    <name type="scientific">Petrolisthes manimaculis</name>
    <dbReference type="NCBI Taxonomy" id="1843537"/>
    <lineage>
        <taxon>Eukaryota</taxon>
        <taxon>Metazoa</taxon>
        <taxon>Ecdysozoa</taxon>
        <taxon>Arthropoda</taxon>
        <taxon>Crustacea</taxon>
        <taxon>Multicrustacea</taxon>
        <taxon>Malacostraca</taxon>
        <taxon>Eumalacostraca</taxon>
        <taxon>Eucarida</taxon>
        <taxon>Decapoda</taxon>
        <taxon>Pleocyemata</taxon>
        <taxon>Anomura</taxon>
        <taxon>Galatheoidea</taxon>
        <taxon>Porcellanidae</taxon>
        <taxon>Petrolisthes</taxon>
    </lineage>
</organism>
<proteinExistence type="predicted"/>
<reference evidence="1" key="1">
    <citation type="submission" date="2023-11" db="EMBL/GenBank/DDBJ databases">
        <title>Genome assemblies of two species of porcelain crab, Petrolisthes cinctipes and Petrolisthes manimaculis (Anomura: Porcellanidae).</title>
        <authorList>
            <person name="Angst P."/>
        </authorList>
    </citation>
    <scope>NUCLEOTIDE SEQUENCE</scope>
    <source>
        <strain evidence="1">PB745_02</strain>
        <tissue evidence="1">Gill</tissue>
    </source>
</reference>
<sequence>MSTINTRLNAIQYLAENCELVYTLQVCRQPTLTWPRSQSFQHGAEKSGESVTSAATQGCLSNEGLSIVIPSRALGQRSPCLMKGTAAAMTPLLYHQELSINGLLHVAPKIYSEIIDDIIDLL</sequence>
<protein>
    <submittedName>
        <fullName evidence="1">Uncharacterized protein</fullName>
    </submittedName>
</protein>
<dbReference type="AlphaFoldDB" id="A0AAE1UET8"/>
<dbReference type="Proteomes" id="UP001292094">
    <property type="component" value="Unassembled WGS sequence"/>
</dbReference>
<dbReference type="EMBL" id="JAWZYT010000559">
    <property type="protein sequence ID" value="KAK4321783.1"/>
    <property type="molecule type" value="Genomic_DNA"/>
</dbReference>
<name>A0AAE1UET8_9EUCA</name>
<accession>A0AAE1UET8</accession>
<evidence type="ECO:0000313" key="2">
    <source>
        <dbReference type="Proteomes" id="UP001292094"/>
    </source>
</evidence>
<comment type="caution">
    <text evidence="1">The sequence shown here is derived from an EMBL/GenBank/DDBJ whole genome shotgun (WGS) entry which is preliminary data.</text>
</comment>
<evidence type="ECO:0000313" key="1">
    <source>
        <dbReference type="EMBL" id="KAK4321783.1"/>
    </source>
</evidence>
<keyword evidence="2" id="KW-1185">Reference proteome</keyword>
<gene>
    <name evidence="1" type="ORF">Pmani_007411</name>
</gene>